<reference evidence="2" key="3">
    <citation type="submission" date="2023-05" db="EMBL/GenBank/DDBJ databases">
        <authorList>
            <person name="Smith C.H."/>
        </authorList>
    </citation>
    <scope>NUCLEOTIDE SEQUENCE</scope>
    <source>
        <strain evidence="2">CHS0354</strain>
        <tissue evidence="2">Mantle</tissue>
    </source>
</reference>
<gene>
    <name evidence="2" type="ORF">CHS0354_034925</name>
</gene>
<dbReference type="InterPro" id="IPR036936">
    <property type="entry name" value="CRIB_dom_sf"/>
</dbReference>
<reference evidence="2" key="1">
    <citation type="journal article" date="2021" name="Genome Biol. Evol.">
        <title>A High-Quality Reference Genome for a Parasitic Bivalve with Doubly Uniparental Inheritance (Bivalvia: Unionida).</title>
        <authorList>
            <person name="Smith C.H."/>
        </authorList>
    </citation>
    <scope>NUCLEOTIDE SEQUENCE</scope>
    <source>
        <strain evidence="2">CHS0354</strain>
    </source>
</reference>
<keyword evidence="3" id="KW-1185">Reference proteome</keyword>
<accession>A0AAE0SD90</accession>
<proteinExistence type="predicted"/>
<evidence type="ECO:0000313" key="2">
    <source>
        <dbReference type="EMBL" id="KAK3589910.1"/>
    </source>
</evidence>
<organism evidence="2 3">
    <name type="scientific">Potamilus streckersoni</name>
    <dbReference type="NCBI Taxonomy" id="2493646"/>
    <lineage>
        <taxon>Eukaryota</taxon>
        <taxon>Metazoa</taxon>
        <taxon>Spiralia</taxon>
        <taxon>Lophotrochozoa</taxon>
        <taxon>Mollusca</taxon>
        <taxon>Bivalvia</taxon>
        <taxon>Autobranchia</taxon>
        <taxon>Heteroconchia</taxon>
        <taxon>Palaeoheterodonta</taxon>
        <taxon>Unionida</taxon>
        <taxon>Unionoidea</taxon>
        <taxon>Unionidae</taxon>
        <taxon>Ambleminae</taxon>
        <taxon>Lampsilini</taxon>
        <taxon>Potamilus</taxon>
    </lineage>
</organism>
<reference evidence="2" key="2">
    <citation type="journal article" date="2021" name="Genome Biol. Evol.">
        <title>Developing a high-quality reference genome for a parasitic bivalve with doubly uniparental inheritance (Bivalvia: Unionida).</title>
        <authorList>
            <person name="Smith C.H."/>
        </authorList>
    </citation>
    <scope>NUCLEOTIDE SEQUENCE</scope>
    <source>
        <strain evidence="2">CHS0354</strain>
        <tissue evidence="2">Mantle</tissue>
    </source>
</reference>
<dbReference type="Proteomes" id="UP001195483">
    <property type="component" value="Unassembled WGS sequence"/>
</dbReference>
<dbReference type="SMART" id="SM00285">
    <property type="entry name" value="PBD"/>
    <property type="match status" value="1"/>
</dbReference>
<evidence type="ECO:0000313" key="3">
    <source>
        <dbReference type="Proteomes" id="UP001195483"/>
    </source>
</evidence>
<name>A0AAE0SD90_9BIVA</name>
<dbReference type="EMBL" id="JAEAOA010002053">
    <property type="protein sequence ID" value="KAK3589910.1"/>
    <property type="molecule type" value="Genomic_DNA"/>
</dbReference>
<protein>
    <recommendedName>
        <fullName evidence="1">CRIB domain-containing protein</fullName>
    </recommendedName>
</protein>
<dbReference type="InterPro" id="IPR000095">
    <property type="entry name" value="CRIB_dom"/>
</dbReference>
<feature type="domain" description="CRIB" evidence="1">
    <location>
        <begin position="9"/>
        <end position="44"/>
    </location>
</feature>
<sequence>MSMEGYPDISLPRNVKHLLHVKSDPRTGTLVGMPASWICRLNPENSLSNNTELDIYKRSCKLTKTPTSNILQM</sequence>
<evidence type="ECO:0000259" key="1">
    <source>
        <dbReference type="SMART" id="SM00285"/>
    </source>
</evidence>
<dbReference type="Pfam" id="PF00786">
    <property type="entry name" value="PBD"/>
    <property type="match status" value="1"/>
</dbReference>
<dbReference type="AlphaFoldDB" id="A0AAE0SD90"/>
<dbReference type="Gene3D" id="3.90.810.10">
    <property type="entry name" value="CRIB domain"/>
    <property type="match status" value="1"/>
</dbReference>
<comment type="caution">
    <text evidence="2">The sequence shown here is derived from an EMBL/GenBank/DDBJ whole genome shotgun (WGS) entry which is preliminary data.</text>
</comment>